<gene>
    <name evidence="2" type="ORF">EVAR_31854_1</name>
</gene>
<comment type="caution">
    <text evidence="2">The sequence shown here is derived from an EMBL/GenBank/DDBJ whole genome shotgun (WGS) entry which is preliminary data.</text>
</comment>
<dbReference type="AlphaFoldDB" id="A0A4C1Z7H3"/>
<dbReference type="OrthoDB" id="7370747at2759"/>
<protein>
    <submittedName>
        <fullName evidence="2">Uncharacterized protein</fullName>
    </submittedName>
</protein>
<reference evidence="2 3" key="1">
    <citation type="journal article" date="2019" name="Commun. Biol.">
        <title>The bagworm genome reveals a unique fibroin gene that provides high tensile strength.</title>
        <authorList>
            <person name="Kono N."/>
            <person name="Nakamura H."/>
            <person name="Ohtoshi R."/>
            <person name="Tomita M."/>
            <person name="Numata K."/>
            <person name="Arakawa K."/>
        </authorList>
    </citation>
    <scope>NUCLEOTIDE SEQUENCE [LARGE SCALE GENOMIC DNA]</scope>
</reference>
<sequence>MLKISLLTLSLTLIAIWVESSPIKLIFEDLDTDLTSSEDLYDVEEEDLDEFSKLLDDADEKSSSNSKAGSKVNTKGYKKKDTVNKGVQNKHNIQDLKKFFKLAGAKDRGSYDDGDVYAVSDALAANVAGTKADETRKYKKGSKTRGFHRIHHKDEYKKDRVFYEDDQTQGSIKKVDGTGVALRTAAGAGVHKGYFQHDRQEGAYGKQGYFDKGFLDKEFKGFSDAQGFDGSFSSSTR</sequence>
<dbReference type="Proteomes" id="UP000299102">
    <property type="component" value="Unassembled WGS sequence"/>
</dbReference>
<evidence type="ECO:0000256" key="1">
    <source>
        <dbReference type="SAM" id="SignalP"/>
    </source>
</evidence>
<proteinExistence type="predicted"/>
<name>A0A4C1Z7H3_EUMVA</name>
<dbReference type="InterPro" id="IPR031959">
    <property type="entry name" value="DUF4779"/>
</dbReference>
<dbReference type="Pfam" id="PF16009">
    <property type="entry name" value="DUF4779"/>
    <property type="match status" value="1"/>
</dbReference>
<evidence type="ECO:0000313" key="2">
    <source>
        <dbReference type="EMBL" id="GBP83054.1"/>
    </source>
</evidence>
<feature type="chain" id="PRO_5020031904" evidence="1">
    <location>
        <begin position="21"/>
        <end position="237"/>
    </location>
</feature>
<keyword evidence="1" id="KW-0732">Signal</keyword>
<feature type="signal peptide" evidence="1">
    <location>
        <begin position="1"/>
        <end position="20"/>
    </location>
</feature>
<evidence type="ECO:0000313" key="3">
    <source>
        <dbReference type="Proteomes" id="UP000299102"/>
    </source>
</evidence>
<dbReference type="EMBL" id="BGZK01001602">
    <property type="protein sequence ID" value="GBP83054.1"/>
    <property type="molecule type" value="Genomic_DNA"/>
</dbReference>
<accession>A0A4C1Z7H3</accession>
<organism evidence="2 3">
    <name type="scientific">Eumeta variegata</name>
    <name type="common">Bagworm moth</name>
    <name type="synonym">Eumeta japonica</name>
    <dbReference type="NCBI Taxonomy" id="151549"/>
    <lineage>
        <taxon>Eukaryota</taxon>
        <taxon>Metazoa</taxon>
        <taxon>Ecdysozoa</taxon>
        <taxon>Arthropoda</taxon>
        <taxon>Hexapoda</taxon>
        <taxon>Insecta</taxon>
        <taxon>Pterygota</taxon>
        <taxon>Neoptera</taxon>
        <taxon>Endopterygota</taxon>
        <taxon>Lepidoptera</taxon>
        <taxon>Glossata</taxon>
        <taxon>Ditrysia</taxon>
        <taxon>Tineoidea</taxon>
        <taxon>Psychidae</taxon>
        <taxon>Oiketicinae</taxon>
        <taxon>Eumeta</taxon>
    </lineage>
</organism>
<keyword evidence="3" id="KW-1185">Reference proteome</keyword>